<accession>A0A8S0R1C6</accession>
<evidence type="ECO:0000313" key="1">
    <source>
        <dbReference type="EMBL" id="CAA2971926.1"/>
    </source>
</evidence>
<dbReference type="Proteomes" id="UP000594638">
    <property type="component" value="Unassembled WGS sequence"/>
</dbReference>
<comment type="caution">
    <text evidence="1">The sequence shown here is derived from an EMBL/GenBank/DDBJ whole genome shotgun (WGS) entry which is preliminary data.</text>
</comment>
<keyword evidence="2" id="KW-1185">Reference proteome</keyword>
<dbReference type="OrthoDB" id="690068at2759"/>
<proteinExistence type="predicted"/>
<dbReference type="AlphaFoldDB" id="A0A8S0R1C6"/>
<sequence length="147" mass="16397">MSKACGMVCMMYPDVHKYMPVVVMKMEMGMNRPSVPYPSFFPCPPMPNSVAAAYLGLRFPIPPHHIPAVTLPNPSKIQASDHGDPTLNSIVAHNPNQIHFVDLYMQYLGLHQAQLPLPRPSLISHSLIQASVVKILIYLIDHHLPNI</sequence>
<dbReference type="Gramene" id="OE9A112194T1">
    <property type="protein sequence ID" value="OE9A112194C1"/>
    <property type="gene ID" value="OE9A112194"/>
</dbReference>
<organism evidence="1 2">
    <name type="scientific">Olea europaea subsp. europaea</name>
    <dbReference type="NCBI Taxonomy" id="158383"/>
    <lineage>
        <taxon>Eukaryota</taxon>
        <taxon>Viridiplantae</taxon>
        <taxon>Streptophyta</taxon>
        <taxon>Embryophyta</taxon>
        <taxon>Tracheophyta</taxon>
        <taxon>Spermatophyta</taxon>
        <taxon>Magnoliopsida</taxon>
        <taxon>eudicotyledons</taxon>
        <taxon>Gunneridae</taxon>
        <taxon>Pentapetalae</taxon>
        <taxon>asterids</taxon>
        <taxon>lamiids</taxon>
        <taxon>Lamiales</taxon>
        <taxon>Oleaceae</taxon>
        <taxon>Oleeae</taxon>
        <taxon>Olea</taxon>
    </lineage>
</organism>
<evidence type="ECO:0000313" key="2">
    <source>
        <dbReference type="Proteomes" id="UP000594638"/>
    </source>
</evidence>
<name>A0A8S0R1C6_OLEEU</name>
<reference evidence="1 2" key="1">
    <citation type="submission" date="2019-12" db="EMBL/GenBank/DDBJ databases">
        <authorList>
            <person name="Alioto T."/>
            <person name="Alioto T."/>
            <person name="Gomez Garrido J."/>
        </authorList>
    </citation>
    <scope>NUCLEOTIDE SEQUENCE [LARGE SCALE GENOMIC DNA]</scope>
</reference>
<protein>
    <submittedName>
        <fullName evidence="1">Uncharacterized protein</fullName>
    </submittedName>
</protein>
<dbReference type="EMBL" id="CACTIH010002031">
    <property type="protein sequence ID" value="CAA2971926.1"/>
    <property type="molecule type" value="Genomic_DNA"/>
</dbReference>
<gene>
    <name evidence="1" type="ORF">OLEA9_A112194</name>
</gene>